<feature type="transmembrane region" description="Helical" evidence="6">
    <location>
        <begin position="44"/>
        <end position="64"/>
    </location>
</feature>
<evidence type="ECO:0000313" key="9">
    <source>
        <dbReference type="Proteomes" id="UP000069135"/>
    </source>
</evidence>
<dbReference type="EMBL" id="CP013065">
    <property type="protein sequence ID" value="ALM13225.1"/>
    <property type="molecule type" value="Genomic_DNA"/>
</dbReference>
<evidence type="ECO:0000256" key="2">
    <source>
        <dbReference type="ARBA" id="ARBA00022692"/>
    </source>
</evidence>
<dbReference type="CDD" id="cd00146">
    <property type="entry name" value="PKD"/>
    <property type="match status" value="1"/>
</dbReference>
<keyword evidence="3" id="KW-0677">Repeat</keyword>
<dbReference type="STRING" id="1735162.PeribacterB2_0538"/>
<comment type="subcellular location">
    <subcellularLocation>
        <location evidence="1">Membrane</location>
        <topology evidence="1">Multi-pass membrane protein</topology>
    </subcellularLocation>
</comment>
<dbReference type="GO" id="GO:0005886">
    <property type="term" value="C:plasma membrane"/>
    <property type="evidence" value="ECO:0007669"/>
    <property type="project" value="TreeGrafter"/>
</dbReference>
<evidence type="ECO:0000256" key="4">
    <source>
        <dbReference type="ARBA" id="ARBA00022989"/>
    </source>
</evidence>
<dbReference type="AlphaFoldDB" id="A0A0S1SM80"/>
<accession>A0A0S1SHY0</accession>
<name>A0A0S1SM80_9BACT</name>
<dbReference type="InterPro" id="IPR000601">
    <property type="entry name" value="PKD_dom"/>
</dbReference>
<organism evidence="8 9">
    <name type="scientific">Candidatus Peribacter riflensis</name>
    <dbReference type="NCBI Taxonomy" id="1735162"/>
    <lineage>
        <taxon>Bacteria</taxon>
        <taxon>Candidatus Peregrinibacteriota</taxon>
        <taxon>Candidatus Peribacteria</taxon>
        <taxon>Candidatus Peribacterales</taxon>
        <taxon>Candidatus Peribacteraceae</taxon>
        <taxon>Candidatus Peribacter</taxon>
    </lineage>
</organism>
<proteinExistence type="predicted"/>
<accession>A0A0S1SHZ9</accession>
<keyword evidence="5 6" id="KW-0472">Membrane</keyword>
<accession>A0A0S1SM80</accession>
<keyword evidence="2 6" id="KW-0812">Transmembrane</keyword>
<dbReference type="Proteomes" id="UP000069135">
    <property type="component" value="Chromosome"/>
</dbReference>
<evidence type="ECO:0000259" key="7">
    <source>
        <dbReference type="PROSITE" id="PS50093"/>
    </source>
</evidence>
<evidence type="ECO:0000256" key="5">
    <source>
        <dbReference type="ARBA" id="ARBA00023136"/>
    </source>
</evidence>
<sequence length="677" mass="73641">MTTPPVPPVDGIAPPPVPAAAPLSAPAPKTADPAVASRRLLRRVLLVLLFTPYISYLVWSAFLLMVLPDVTGEYDRFIPPGTMAALIVAVVLIGIGIFALLRIGSAETVTLPRRRLAAIKVIAVILPGLIASVAVPFAIRREPPLTITVVTPENAEQFIAPLSITFSVRSAVEILARRQLIPEKFIWDFEGDGKMNAETTNPEVTASYERQGQFPVSAVIALKGGDVRRLSRRLVISDAVFSVAPAQPVLDEPARLSIAHLVPRKEDLDQAEWDFDGNGEVDLVTKNLDVVHTFFAEGPTPVSVKVTLVTKAQQTYERTIDVLRSLPLPFPVEFFAEPEHLIGPSPFGGVFRVQTDEPLRVVLWSFGDGAEARGERVGHTFTQRGAFPVTAELRSQAGPVAKITKVVRVTEELQLADLTFSGSPEVKNNVISGEVPVIVDLKPRTTMPLIEFFWEVPEATTVGSTKESVQAVYRREGVYTLWLIGQDPDGRVLRKPITVEVLPPASTVTILMDPDGGTAPLTVRFDASETTIRDEQISGFEWMFSDEPQGAAHQQGAQVSHTFERAGTYEIIGKVFTTSGKEYSASKTIVVRAPVIDACLTASRTEGKAPLGVQFNSDCSTLGQTTTFAWDFGDGFSSDQKNPIHDFQQPGEYTVTLIVREGDSVSVSDPLRILVQP</sequence>
<dbReference type="Gene3D" id="2.60.40.10">
    <property type="entry name" value="Immunoglobulins"/>
    <property type="match status" value="3"/>
</dbReference>
<reference evidence="9" key="1">
    <citation type="submission" date="2015-10" db="EMBL/GenBank/DDBJ databases">
        <title>Analysis of five complete genome sequences for members of the class Peribacteria in the recently recognized Peregrinibacteria bacterial phylum.</title>
        <authorList>
            <person name="Anantharaman K."/>
            <person name="Brown C.T."/>
            <person name="Burstein D."/>
            <person name="Castelle C.J."/>
            <person name="Probst A.J."/>
            <person name="Thomas B.C."/>
            <person name="Williams K.H."/>
            <person name="Banfield J.F."/>
        </authorList>
    </citation>
    <scope>NUCLEOTIDE SEQUENCE [LARGE SCALE GENOMIC DNA]</scope>
</reference>
<dbReference type="InterPro" id="IPR035986">
    <property type="entry name" value="PKD_dom_sf"/>
</dbReference>
<dbReference type="GO" id="GO:0005261">
    <property type="term" value="F:monoatomic cation channel activity"/>
    <property type="evidence" value="ECO:0007669"/>
    <property type="project" value="TreeGrafter"/>
</dbReference>
<accession>A0A0S1SW58</accession>
<dbReference type="PANTHER" id="PTHR46730:SF1">
    <property type="entry name" value="PLAT DOMAIN-CONTAINING PROTEIN"/>
    <property type="match status" value="1"/>
</dbReference>
<dbReference type="SUPFAM" id="SSF49299">
    <property type="entry name" value="PKD domain"/>
    <property type="match status" value="3"/>
</dbReference>
<dbReference type="PROSITE" id="PS50093">
    <property type="entry name" value="PKD"/>
    <property type="match status" value="3"/>
</dbReference>
<feature type="transmembrane region" description="Helical" evidence="6">
    <location>
        <begin position="84"/>
        <end position="104"/>
    </location>
</feature>
<feature type="domain" description="PKD" evidence="7">
    <location>
        <begin position="354"/>
        <end position="416"/>
    </location>
</feature>
<accession>A0A0S1SRX3</accession>
<dbReference type="PATRIC" id="fig|1735161.3.peg.526"/>
<evidence type="ECO:0000256" key="1">
    <source>
        <dbReference type="ARBA" id="ARBA00004141"/>
    </source>
</evidence>
<evidence type="ECO:0000256" key="3">
    <source>
        <dbReference type="ARBA" id="ARBA00022737"/>
    </source>
</evidence>
<dbReference type="InterPro" id="IPR022409">
    <property type="entry name" value="PKD/Chitinase_dom"/>
</dbReference>
<evidence type="ECO:0000313" key="8">
    <source>
        <dbReference type="EMBL" id="ALM13225.1"/>
    </source>
</evidence>
<protein>
    <recommendedName>
        <fullName evidence="7">PKD domain-containing protein</fullName>
    </recommendedName>
</protein>
<dbReference type="PANTHER" id="PTHR46730">
    <property type="entry name" value="POLYCYSTIN-1"/>
    <property type="match status" value="1"/>
</dbReference>
<feature type="domain" description="PKD" evidence="7">
    <location>
        <begin position="623"/>
        <end position="677"/>
    </location>
</feature>
<feature type="transmembrane region" description="Helical" evidence="6">
    <location>
        <begin position="116"/>
        <end position="139"/>
    </location>
</feature>
<dbReference type="SMART" id="SM00089">
    <property type="entry name" value="PKD"/>
    <property type="match status" value="5"/>
</dbReference>
<keyword evidence="4 6" id="KW-1133">Transmembrane helix</keyword>
<dbReference type="Pfam" id="PF18911">
    <property type="entry name" value="PKD_4"/>
    <property type="match status" value="3"/>
</dbReference>
<evidence type="ECO:0000256" key="6">
    <source>
        <dbReference type="SAM" id="Phobius"/>
    </source>
</evidence>
<gene>
    <name evidence="8" type="ORF">PeribacterD1_0539</name>
</gene>
<reference evidence="8 9" key="2">
    <citation type="journal article" date="2016" name="PeerJ">
        <title>Analysis of five complete genome sequences for members of the class Peribacteria in the recently recognized Peregrinibacteria bacterial phylum.</title>
        <authorList>
            <person name="Anantharaman K."/>
            <person name="Brown C.T."/>
            <person name="Burstein D."/>
            <person name="Castelle C.J."/>
            <person name="Probst A.J."/>
            <person name="Thomas B.C."/>
            <person name="Williams K.H."/>
            <person name="Banfield J.F."/>
        </authorList>
    </citation>
    <scope>NUCLEOTIDE SEQUENCE [LARGE SCALE GENOMIC DNA]</scope>
    <source>
        <strain evidence="8">RIFOXYD1_FULL_PER-ii_59_16</strain>
    </source>
</reference>
<dbReference type="KEGG" id="prf:PeribacterA2_0539"/>
<dbReference type="InterPro" id="IPR013783">
    <property type="entry name" value="Ig-like_fold"/>
</dbReference>
<feature type="domain" description="PKD" evidence="7">
    <location>
        <begin position="506"/>
        <end position="598"/>
    </location>
</feature>
<dbReference type="GO" id="GO:0006816">
    <property type="term" value="P:calcium ion transport"/>
    <property type="evidence" value="ECO:0007669"/>
    <property type="project" value="TreeGrafter"/>
</dbReference>